<feature type="compositionally biased region" description="Polar residues" evidence="1">
    <location>
        <begin position="1"/>
        <end position="20"/>
    </location>
</feature>
<accession>A0A9X0ADI6</accession>
<feature type="region of interest" description="Disordered" evidence="1">
    <location>
        <begin position="438"/>
        <end position="525"/>
    </location>
</feature>
<keyword evidence="3" id="KW-1185">Reference proteome</keyword>
<proteinExistence type="predicted"/>
<evidence type="ECO:0000313" key="3">
    <source>
        <dbReference type="Proteomes" id="UP001152300"/>
    </source>
</evidence>
<dbReference type="EMBL" id="JAPEIS010000013">
    <property type="protein sequence ID" value="KAJ8060761.1"/>
    <property type="molecule type" value="Genomic_DNA"/>
</dbReference>
<organism evidence="2 3">
    <name type="scientific">Sclerotinia nivalis</name>
    <dbReference type="NCBI Taxonomy" id="352851"/>
    <lineage>
        <taxon>Eukaryota</taxon>
        <taxon>Fungi</taxon>
        <taxon>Dikarya</taxon>
        <taxon>Ascomycota</taxon>
        <taxon>Pezizomycotina</taxon>
        <taxon>Leotiomycetes</taxon>
        <taxon>Helotiales</taxon>
        <taxon>Sclerotiniaceae</taxon>
        <taxon>Sclerotinia</taxon>
    </lineage>
</organism>
<sequence>MDSSATHNYTHQNSTFNSPKVHTPCRTYHVPSNPPFVYHDNEYTESRTISTRASLPTLQSTMYTQETSNLGSVRPASSSTSRRSVSGMKQLLPLKLASSQISDTDSWPTSRPTLSKRTTFGQSGRLGDLSNSGRIAERRWAGISRLAIQPTRYRDTPIISKPTIPLLGSPLFQDNCTKCSDEVACTTSCIIDEYEGFSDSSSSEGYSSDYSHHHTQSAASSPISSRRRYRPDSDFSFKCLGEPNQNPGSSWLGSPLKPRAIPRLSTLDIEEWLGDSESMCGSSDDEDSDDSFACATALAPAKAQVVQVNHKQSPRLSITIPTRSTSIAKFKHSNSSALRKLTSRSPLKTSLTDDLAMSSPPTSPEEPAYKKFPINNQEKVIHSPIDLSPTEFSPTPASPDTILDIVAAIEESTSNFPSKMLLVDTPCISSIRSHLKATSATNIESSQKSPPPPPPSTTAFNQIRPKGLNRRNRPQTICLSPTSKSKSFNSQIPTTPPSTPPFSPDFSLSSFPSKNKSNTTKPTNKSSILPTFSYQLAAANLQPLHAIFPISSDFLRSALYAHILAFIFLQSLPSSTDPSSSSSQLHKTTSNSTTHPPCFKKQPSYNPSFSYHNTSIVGIPAKAASTLGLSISTSNSSSRRNGNGIGHFNLGGARAAQNKKIEHNLRTCIAKLLKGMQGRVDVDPRDGSGNEVEGWVLRSLVEVVKGCEGI</sequence>
<feature type="region of interest" description="Disordered" evidence="1">
    <location>
        <begin position="1"/>
        <end position="23"/>
    </location>
</feature>
<feature type="region of interest" description="Disordered" evidence="1">
    <location>
        <begin position="349"/>
        <end position="371"/>
    </location>
</feature>
<feature type="region of interest" description="Disordered" evidence="1">
    <location>
        <begin position="53"/>
        <end position="85"/>
    </location>
</feature>
<feature type="region of interest" description="Disordered" evidence="1">
    <location>
        <begin position="197"/>
        <end position="230"/>
    </location>
</feature>
<feature type="compositionally biased region" description="Low complexity" evidence="1">
    <location>
        <begin position="72"/>
        <end position="85"/>
    </location>
</feature>
<feature type="region of interest" description="Disordered" evidence="1">
    <location>
        <begin position="102"/>
        <end position="126"/>
    </location>
</feature>
<feature type="compositionally biased region" description="Low complexity" evidence="1">
    <location>
        <begin position="197"/>
        <end position="209"/>
    </location>
</feature>
<protein>
    <submittedName>
        <fullName evidence="2">Uncharacterized protein</fullName>
    </submittedName>
</protein>
<dbReference type="Proteomes" id="UP001152300">
    <property type="component" value="Unassembled WGS sequence"/>
</dbReference>
<name>A0A9X0ADI6_9HELO</name>
<dbReference type="OrthoDB" id="3506470at2759"/>
<gene>
    <name evidence="2" type="ORF">OCU04_011065</name>
</gene>
<feature type="region of interest" description="Disordered" evidence="1">
    <location>
        <begin position="578"/>
        <end position="599"/>
    </location>
</feature>
<evidence type="ECO:0000313" key="2">
    <source>
        <dbReference type="EMBL" id="KAJ8060761.1"/>
    </source>
</evidence>
<reference evidence="2" key="1">
    <citation type="submission" date="2022-11" db="EMBL/GenBank/DDBJ databases">
        <title>Genome Resource of Sclerotinia nivalis Strain SnTB1, a Plant Pathogen Isolated from American Ginseng.</title>
        <authorList>
            <person name="Fan S."/>
        </authorList>
    </citation>
    <scope>NUCLEOTIDE SEQUENCE</scope>
    <source>
        <strain evidence="2">SnTB1</strain>
    </source>
</reference>
<evidence type="ECO:0000256" key="1">
    <source>
        <dbReference type="SAM" id="MobiDB-lite"/>
    </source>
</evidence>
<feature type="compositionally biased region" description="Polar residues" evidence="1">
    <location>
        <begin position="53"/>
        <end position="71"/>
    </location>
</feature>
<feature type="compositionally biased region" description="Polar residues" evidence="1">
    <location>
        <begin position="584"/>
        <end position="595"/>
    </location>
</feature>
<feature type="compositionally biased region" description="Polar residues" evidence="1">
    <location>
        <begin position="438"/>
        <end position="448"/>
    </location>
</feature>
<dbReference type="AlphaFoldDB" id="A0A9X0ADI6"/>
<feature type="compositionally biased region" description="Low complexity" evidence="1">
    <location>
        <begin position="504"/>
        <end position="525"/>
    </location>
</feature>
<feature type="compositionally biased region" description="Polar residues" evidence="1">
    <location>
        <begin position="474"/>
        <end position="492"/>
    </location>
</feature>
<feature type="compositionally biased region" description="Pro residues" evidence="1">
    <location>
        <begin position="494"/>
        <end position="503"/>
    </location>
</feature>
<feature type="compositionally biased region" description="Polar residues" evidence="1">
    <location>
        <begin position="102"/>
        <end position="122"/>
    </location>
</feature>
<comment type="caution">
    <text evidence="2">The sequence shown here is derived from an EMBL/GenBank/DDBJ whole genome shotgun (WGS) entry which is preliminary data.</text>
</comment>